<dbReference type="Gene3D" id="1.10.10.10">
    <property type="entry name" value="Winged helix-like DNA-binding domain superfamily/Winged helix DNA-binding domain"/>
    <property type="match status" value="1"/>
</dbReference>
<dbReference type="InterPro" id="IPR043135">
    <property type="entry name" value="Fur_C"/>
</dbReference>
<dbReference type="Pfam" id="PF01475">
    <property type="entry name" value="FUR"/>
    <property type="match status" value="1"/>
</dbReference>
<name>A0ABP3HX93_9CAUL</name>
<evidence type="ECO:0000256" key="1">
    <source>
        <dbReference type="ARBA" id="ARBA00007957"/>
    </source>
</evidence>
<evidence type="ECO:0000256" key="2">
    <source>
        <dbReference type="ARBA" id="ARBA00022491"/>
    </source>
</evidence>
<comment type="caution">
    <text evidence="7">The sequence shown here is derived from an EMBL/GenBank/DDBJ whole genome shotgun (WGS) entry which is preliminary data.</text>
</comment>
<dbReference type="InterPro" id="IPR036388">
    <property type="entry name" value="WH-like_DNA-bd_sf"/>
</dbReference>
<keyword evidence="4" id="KW-0805">Transcription regulation</keyword>
<keyword evidence="8" id="KW-1185">Reference proteome</keyword>
<dbReference type="RefSeq" id="WP_167175170.1">
    <property type="nucleotide sequence ID" value="NZ_BAAAEJ010000003.1"/>
</dbReference>
<comment type="similarity">
    <text evidence="1">Belongs to the Fur family.</text>
</comment>
<evidence type="ECO:0000256" key="6">
    <source>
        <dbReference type="ARBA" id="ARBA00023163"/>
    </source>
</evidence>
<dbReference type="PANTHER" id="PTHR33202:SF6">
    <property type="entry name" value="ZINC UPTAKE REGULATION PROTEIN"/>
    <property type="match status" value="1"/>
</dbReference>
<evidence type="ECO:0000256" key="4">
    <source>
        <dbReference type="ARBA" id="ARBA00023015"/>
    </source>
</evidence>
<dbReference type="Proteomes" id="UP001500791">
    <property type="component" value="Unassembled WGS sequence"/>
</dbReference>
<dbReference type="Gene3D" id="3.30.1490.190">
    <property type="match status" value="1"/>
</dbReference>
<keyword evidence="3" id="KW-0862">Zinc</keyword>
<sequence length="165" mass="17682">MTKACQHDHDGHARGETEVARILASFEASCVAQGERMTAPRRRVLELLLTAGEPVKAYDLIARYGVNGEAAKPPTVYRALEFLERWGVVHRIASISAYVACSVHKDEVQAHAAAFLICDCCGSTAEVSVPLSDLGLAGAASRVGYNIERTTIEGHGKCAQCRDAA</sequence>
<dbReference type="EMBL" id="BAAAEJ010000003">
    <property type="protein sequence ID" value="GAA0382462.1"/>
    <property type="molecule type" value="Genomic_DNA"/>
</dbReference>
<organism evidence="7 8">
    <name type="scientific">Brevundimonas terrae</name>
    <dbReference type="NCBI Taxonomy" id="363631"/>
    <lineage>
        <taxon>Bacteria</taxon>
        <taxon>Pseudomonadati</taxon>
        <taxon>Pseudomonadota</taxon>
        <taxon>Alphaproteobacteria</taxon>
        <taxon>Caulobacterales</taxon>
        <taxon>Caulobacteraceae</taxon>
        <taxon>Brevundimonas</taxon>
    </lineage>
</organism>
<dbReference type="PANTHER" id="PTHR33202">
    <property type="entry name" value="ZINC UPTAKE REGULATION PROTEIN"/>
    <property type="match status" value="1"/>
</dbReference>
<proteinExistence type="inferred from homology"/>
<dbReference type="InterPro" id="IPR036390">
    <property type="entry name" value="WH_DNA-bd_sf"/>
</dbReference>
<keyword evidence="5" id="KW-0238">DNA-binding</keyword>
<dbReference type="InterPro" id="IPR002481">
    <property type="entry name" value="FUR"/>
</dbReference>
<protein>
    <submittedName>
        <fullName evidence="7">Fur family transcriptional regulator</fullName>
    </submittedName>
</protein>
<reference evidence="8" key="1">
    <citation type="journal article" date="2019" name="Int. J. Syst. Evol. Microbiol.">
        <title>The Global Catalogue of Microorganisms (GCM) 10K type strain sequencing project: providing services to taxonomists for standard genome sequencing and annotation.</title>
        <authorList>
            <consortium name="The Broad Institute Genomics Platform"/>
            <consortium name="The Broad Institute Genome Sequencing Center for Infectious Disease"/>
            <person name="Wu L."/>
            <person name="Ma J."/>
        </authorList>
    </citation>
    <scope>NUCLEOTIDE SEQUENCE [LARGE SCALE GENOMIC DNA]</scope>
    <source>
        <strain evidence="8">JCM 13476</strain>
    </source>
</reference>
<evidence type="ECO:0000313" key="7">
    <source>
        <dbReference type="EMBL" id="GAA0382462.1"/>
    </source>
</evidence>
<gene>
    <name evidence="7" type="ORF">GCM10009093_06790</name>
</gene>
<keyword evidence="2" id="KW-0678">Repressor</keyword>
<evidence type="ECO:0000256" key="3">
    <source>
        <dbReference type="ARBA" id="ARBA00022833"/>
    </source>
</evidence>
<dbReference type="SUPFAM" id="SSF46785">
    <property type="entry name" value="Winged helix' DNA-binding domain"/>
    <property type="match status" value="1"/>
</dbReference>
<keyword evidence="6" id="KW-0804">Transcription</keyword>
<evidence type="ECO:0000313" key="8">
    <source>
        <dbReference type="Proteomes" id="UP001500791"/>
    </source>
</evidence>
<evidence type="ECO:0000256" key="5">
    <source>
        <dbReference type="ARBA" id="ARBA00023125"/>
    </source>
</evidence>
<accession>A0ABP3HX93</accession>